<gene>
    <name evidence="1" type="ORF">SAMN05421788_110164</name>
</gene>
<sequence>MRSYSVYCYNQAKGNTVASGIYLLSRGRNTGRPAFSPNRNSIVLKCAPQDVEYFYWLCFGLWKAGIFRQILTGSVIELIRLGTLRKVIDKVNHNSELLTDKIPTLQAAIQLEQNYVQQIAKLKDLQIALFYQYMKESA</sequence>
<dbReference type="Pfam" id="PF22105">
    <property type="entry name" value="DUF6943"/>
    <property type="match status" value="1"/>
</dbReference>
<dbReference type="Proteomes" id="UP000186917">
    <property type="component" value="Unassembled WGS sequence"/>
</dbReference>
<name>A0A1N7R8Q7_9BACT</name>
<dbReference type="OrthoDB" id="670969at2"/>
<accession>A0A1N7R8Q7</accession>
<dbReference type="RefSeq" id="WP_076381741.1">
    <property type="nucleotide sequence ID" value="NZ_AP017422.1"/>
</dbReference>
<evidence type="ECO:0000313" key="1">
    <source>
        <dbReference type="EMBL" id="SIT31419.1"/>
    </source>
</evidence>
<organism evidence="1 2">
    <name type="scientific">Filimonas lacunae</name>
    <dbReference type="NCBI Taxonomy" id="477680"/>
    <lineage>
        <taxon>Bacteria</taxon>
        <taxon>Pseudomonadati</taxon>
        <taxon>Bacteroidota</taxon>
        <taxon>Chitinophagia</taxon>
        <taxon>Chitinophagales</taxon>
        <taxon>Chitinophagaceae</taxon>
        <taxon>Filimonas</taxon>
    </lineage>
</organism>
<evidence type="ECO:0008006" key="3">
    <source>
        <dbReference type="Google" id="ProtNLM"/>
    </source>
</evidence>
<protein>
    <recommendedName>
        <fullName evidence="3">Type I restriction modification DNA specificity domain-containing protein</fullName>
    </recommendedName>
</protein>
<dbReference type="EMBL" id="FTOR01000010">
    <property type="protein sequence ID" value="SIT31419.1"/>
    <property type="molecule type" value="Genomic_DNA"/>
</dbReference>
<proteinExistence type="predicted"/>
<dbReference type="STRING" id="477680.SAMN05421788_110164"/>
<keyword evidence="2" id="KW-1185">Reference proteome</keyword>
<dbReference type="InterPro" id="IPR054223">
    <property type="entry name" value="DUF6943"/>
</dbReference>
<evidence type="ECO:0000313" key="2">
    <source>
        <dbReference type="Proteomes" id="UP000186917"/>
    </source>
</evidence>
<reference evidence="2" key="1">
    <citation type="submission" date="2017-01" db="EMBL/GenBank/DDBJ databases">
        <authorList>
            <person name="Varghese N."/>
            <person name="Submissions S."/>
        </authorList>
    </citation>
    <scope>NUCLEOTIDE SEQUENCE [LARGE SCALE GENOMIC DNA]</scope>
    <source>
        <strain evidence="2">DSM 21054</strain>
    </source>
</reference>
<dbReference type="AlphaFoldDB" id="A0A1N7R8Q7"/>